<accession>A0ABM4TXB8</accession>
<name>A0ABM4TXB8_DROSZ</name>
<organism evidence="1 2">
    <name type="scientific">Drosophila suzukii</name>
    <name type="common">Spotted-wing drosophila fruit fly</name>
    <dbReference type="NCBI Taxonomy" id="28584"/>
    <lineage>
        <taxon>Eukaryota</taxon>
        <taxon>Metazoa</taxon>
        <taxon>Ecdysozoa</taxon>
        <taxon>Arthropoda</taxon>
        <taxon>Hexapoda</taxon>
        <taxon>Insecta</taxon>
        <taxon>Pterygota</taxon>
        <taxon>Neoptera</taxon>
        <taxon>Endopterygota</taxon>
        <taxon>Diptera</taxon>
        <taxon>Brachycera</taxon>
        <taxon>Muscomorpha</taxon>
        <taxon>Ephydroidea</taxon>
        <taxon>Drosophilidae</taxon>
        <taxon>Drosophila</taxon>
        <taxon>Sophophora</taxon>
    </lineage>
</organism>
<evidence type="ECO:0000313" key="1">
    <source>
        <dbReference type="Proteomes" id="UP001652628"/>
    </source>
</evidence>
<dbReference type="RefSeq" id="XP_070854609.1">
    <property type="nucleotide sequence ID" value="XM_070998508.1"/>
</dbReference>
<reference evidence="2" key="2">
    <citation type="submission" date="2025-08" db="UniProtKB">
        <authorList>
            <consortium name="RefSeq"/>
        </authorList>
    </citation>
    <scope>IDENTIFICATION</scope>
</reference>
<proteinExistence type="predicted"/>
<dbReference type="Proteomes" id="UP001652628">
    <property type="component" value="Chromosome 2"/>
</dbReference>
<sequence length="174" mass="19285">MIDTRLSYKEHLEYANKKAAATARSLARIVLNTRGPRQERRKLIASVVTSQVLYAAPVWAKAATTPSYMSGVARTHRLYATRISCAFRAISEEAALVIAGLVPVQELVGEAEEVEETVTTNLGAISRWQKSPLLERRHGQVDFYLTQILSGHGCFRSYLQRRTHATSYSSACGS</sequence>
<keyword evidence="1" id="KW-1185">Reference proteome</keyword>
<protein>
    <submittedName>
        <fullName evidence="2">Uncharacterized protein</fullName>
    </submittedName>
</protein>
<reference evidence="1" key="1">
    <citation type="submission" date="2025-05" db="UniProtKB">
        <authorList>
            <consortium name="RefSeq"/>
        </authorList>
    </citation>
    <scope>NUCLEOTIDE SEQUENCE [LARGE SCALE GENOMIC DNA]</scope>
</reference>
<gene>
    <name evidence="2" type="primary">LOC139354288</name>
</gene>
<evidence type="ECO:0000313" key="2">
    <source>
        <dbReference type="RefSeq" id="XP_070854609.1"/>
    </source>
</evidence>
<dbReference type="GeneID" id="139354288"/>